<feature type="non-terminal residue" evidence="2">
    <location>
        <position position="99"/>
    </location>
</feature>
<comment type="caution">
    <text evidence="2">The sequence shown here is derived from an EMBL/GenBank/DDBJ whole genome shotgun (WGS) entry which is preliminary data.</text>
</comment>
<proteinExistence type="predicted"/>
<organism evidence="2 3">
    <name type="scientific">Phytophthora rubi</name>
    <dbReference type="NCBI Taxonomy" id="129364"/>
    <lineage>
        <taxon>Eukaryota</taxon>
        <taxon>Sar</taxon>
        <taxon>Stramenopiles</taxon>
        <taxon>Oomycota</taxon>
        <taxon>Peronosporomycetes</taxon>
        <taxon>Peronosporales</taxon>
        <taxon>Peronosporaceae</taxon>
        <taxon>Phytophthora</taxon>
    </lineage>
</organism>
<protein>
    <submittedName>
        <fullName evidence="2">Uncharacterized protein</fullName>
    </submittedName>
</protein>
<accession>A0A6A4ATZ7</accession>
<keyword evidence="3" id="KW-1185">Reference proteome</keyword>
<reference evidence="2 3" key="1">
    <citation type="submission" date="2018-08" db="EMBL/GenBank/DDBJ databases">
        <title>Genomic investigation of the strawberry pathogen Phytophthora fragariae indicates pathogenicity is determined by transcriptional variation in three key races.</title>
        <authorList>
            <person name="Adams T.M."/>
            <person name="Armitage A.D."/>
            <person name="Sobczyk M.K."/>
            <person name="Bates H.J."/>
            <person name="Dunwell J.M."/>
            <person name="Nellist C.F."/>
            <person name="Harrison R.J."/>
        </authorList>
    </citation>
    <scope>NUCLEOTIDE SEQUENCE [LARGE SCALE GENOMIC DNA]</scope>
    <source>
        <strain evidence="2 3">SCRP333</strain>
    </source>
</reference>
<feature type="compositionally biased region" description="Basic and acidic residues" evidence="1">
    <location>
        <begin position="32"/>
        <end position="47"/>
    </location>
</feature>
<feature type="compositionally biased region" description="Polar residues" evidence="1">
    <location>
        <begin position="1"/>
        <end position="31"/>
    </location>
</feature>
<dbReference type="EMBL" id="QXFT01009841">
    <property type="protein sequence ID" value="KAE9262106.1"/>
    <property type="molecule type" value="Genomic_DNA"/>
</dbReference>
<dbReference type="Proteomes" id="UP000434957">
    <property type="component" value="Unassembled WGS sequence"/>
</dbReference>
<evidence type="ECO:0000256" key="1">
    <source>
        <dbReference type="SAM" id="MobiDB-lite"/>
    </source>
</evidence>
<feature type="compositionally biased region" description="Basic residues" evidence="1">
    <location>
        <begin position="90"/>
        <end position="99"/>
    </location>
</feature>
<feature type="region of interest" description="Disordered" evidence="1">
    <location>
        <begin position="1"/>
        <end position="47"/>
    </location>
</feature>
<sequence length="99" mass="10871">MQQETTKANGQTLHALSQFISPSPPHSATNHPTDRPTDAPTHPDKLPNMHSKIVALLSLCVAASVLQATDAGVSPVPRRHLGSKEDYDHHPRHHDHEKK</sequence>
<dbReference type="AlphaFoldDB" id="A0A6A4ATZ7"/>
<name>A0A6A4ATZ7_9STRA</name>
<evidence type="ECO:0000313" key="2">
    <source>
        <dbReference type="EMBL" id="KAE9262106.1"/>
    </source>
</evidence>
<feature type="region of interest" description="Disordered" evidence="1">
    <location>
        <begin position="69"/>
        <end position="99"/>
    </location>
</feature>
<evidence type="ECO:0000313" key="3">
    <source>
        <dbReference type="Proteomes" id="UP000434957"/>
    </source>
</evidence>
<gene>
    <name evidence="2" type="ORF">PR003_g33664</name>
</gene>